<keyword evidence="3" id="KW-1185">Reference proteome</keyword>
<evidence type="ECO:0000259" key="1">
    <source>
        <dbReference type="PROSITE" id="PS50990"/>
    </source>
</evidence>
<dbReference type="Pfam" id="PF03412">
    <property type="entry name" value="Peptidase_C39"/>
    <property type="match status" value="1"/>
</dbReference>
<protein>
    <submittedName>
        <fullName evidence="2">C39 family peptidase</fullName>
    </submittedName>
</protein>
<feature type="domain" description="Peptidase C39" evidence="1">
    <location>
        <begin position="43"/>
        <end position="173"/>
    </location>
</feature>
<evidence type="ECO:0000313" key="2">
    <source>
        <dbReference type="EMBL" id="UWZ80875.1"/>
    </source>
</evidence>
<organism evidence="2 3">
    <name type="scientific">Geoalkalibacter halelectricus</name>
    <dbReference type="NCBI Taxonomy" id="2847045"/>
    <lineage>
        <taxon>Bacteria</taxon>
        <taxon>Pseudomonadati</taxon>
        <taxon>Thermodesulfobacteriota</taxon>
        <taxon>Desulfuromonadia</taxon>
        <taxon>Desulfuromonadales</taxon>
        <taxon>Geoalkalibacteraceae</taxon>
        <taxon>Geoalkalibacter</taxon>
    </lineage>
</organism>
<dbReference type="RefSeq" id="WP_260749242.1">
    <property type="nucleotide sequence ID" value="NZ_CP092109.1"/>
</dbReference>
<reference evidence="2" key="1">
    <citation type="journal article" date="2022" name="Environ. Microbiol.">
        <title>Geoalkalibacter halelectricus SAP #1 sp. nov. possessing extracellular electron transfer and mineral#reducing capabilities from a haloalkaline environment.</title>
        <authorList>
            <person name="Yadav S."/>
            <person name="Singh R."/>
            <person name="Sundharam S.S."/>
            <person name="Chaudhary S."/>
            <person name="Krishnamurthi S."/>
            <person name="Patil S.A."/>
        </authorList>
    </citation>
    <scope>NUCLEOTIDE SEQUENCE</scope>
    <source>
        <strain evidence="2">SAP-1</strain>
    </source>
</reference>
<gene>
    <name evidence="2" type="ORF">L9S41_05590</name>
</gene>
<sequence length="192" mass="20904">MILRGIGALLLAVLVGCTTAHKPQWSPGQPGLQFVEGVPFIAQQARNDCGPAALASLLAHQGLSLPLVQIEAAVYDERLGGTLLADMENFARLQGQEPRSGRGDPEWLQAMIDAGRPVVILVDMGFGPLRRPHYLVVFGYDSERFLVYDGRSAGVFIDRADLASRWEAMNRLYLYLHTTDAQEDGAEQAGQG</sequence>
<dbReference type="Proteomes" id="UP001060414">
    <property type="component" value="Chromosome"/>
</dbReference>
<name>A0ABY5ZSJ6_9BACT</name>
<accession>A0ABY5ZSJ6</accession>
<evidence type="ECO:0000313" key="3">
    <source>
        <dbReference type="Proteomes" id="UP001060414"/>
    </source>
</evidence>
<dbReference type="Gene3D" id="3.90.70.10">
    <property type="entry name" value="Cysteine proteinases"/>
    <property type="match status" value="1"/>
</dbReference>
<dbReference type="PROSITE" id="PS51257">
    <property type="entry name" value="PROKAR_LIPOPROTEIN"/>
    <property type="match status" value="1"/>
</dbReference>
<dbReference type="EMBL" id="CP092109">
    <property type="protein sequence ID" value="UWZ80875.1"/>
    <property type="molecule type" value="Genomic_DNA"/>
</dbReference>
<dbReference type="InterPro" id="IPR005074">
    <property type="entry name" value="Peptidase_C39"/>
</dbReference>
<proteinExistence type="predicted"/>
<dbReference type="PROSITE" id="PS50990">
    <property type="entry name" value="PEPTIDASE_C39"/>
    <property type="match status" value="1"/>
</dbReference>